<evidence type="ECO:0000313" key="1">
    <source>
        <dbReference type="EMBL" id="MEQ2251644.1"/>
    </source>
</evidence>
<reference evidence="1 2" key="1">
    <citation type="submission" date="2021-06" db="EMBL/GenBank/DDBJ databases">
        <authorList>
            <person name="Palmer J.M."/>
        </authorList>
    </citation>
    <scope>NUCLEOTIDE SEQUENCE [LARGE SCALE GENOMIC DNA]</scope>
    <source>
        <strain evidence="2">if_2019</strain>
        <tissue evidence="1">Muscle</tissue>
    </source>
</reference>
<keyword evidence="2" id="KW-1185">Reference proteome</keyword>
<comment type="caution">
    <text evidence="1">The sequence shown here is derived from an EMBL/GenBank/DDBJ whole genome shotgun (WGS) entry which is preliminary data.</text>
</comment>
<dbReference type="EMBL" id="JAHRIQ010093749">
    <property type="protein sequence ID" value="MEQ2251644.1"/>
    <property type="molecule type" value="Genomic_DNA"/>
</dbReference>
<protein>
    <submittedName>
        <fullName evidence="1">Uncharacterized protein</fullName>
    </submittedName>
</protein>
<gene>
    <name evidence="1" type="ORF">ILYODFUR_013233</name>
</gene>
<organism evidence="1 2">
    <name type="scientific">Ilyodon furcidens</name>
    <name type="common">goldbreast splitfin</name>
    <dbReference type="NCBI Taxonomy" id="33524"/>
    <lineage>
        <taxon>Eukaryota</taxon>
        <taxon>Metazoa</taxon>
        <taxon>Chordata</taxon>
        <taxon>Craniata</taxon>
        <taxon>Vertebrata</taxon>
        <taxon>Euteleostomi</taxon>
        <taxon>Actinopterygii</taxon>
        <taxon>Neopterygii</taxon>
        <taxon>Teleostei</taxon>
        <taxon>Neoteleostei</taxon>
        <taxon>Acanthomorphata</taxon>
        <taxon>Ovalentaria</taxon>
        <taxon>Atherinomorphae</taxon>
        <taxon>Cyprinodontiformes</taxon>
        <taxon>Goodeidae</taxon>
        <taxon>Ilyodon</taxon>
    </lineage>
</organism>
<dbReference type="Proteomes" id="UP001482620">
    <property type="component" value="Unassembled WGS sequence"/>
</dbReference>
<name>A0ABV0V2N9_9TELE</name>
<accession>A0ABV0V2N9</accession>
<sequence>MLHMFLISPSLTSYWHNIMGKINNTLNSNVVAVFALRMHKATVGSTVALQQEGRGFKSQPGLSTGSLHVLPGLSGYFAFIPQSKSMTVRLISPSELFVLCCPMLNWRPVQGVPFKKPYCRWR</sequence>
<proteinExistence type="predicted"/>
<evidence type="ECO:0000313" key="2">
    <source>
        <dbReference type="Proteomes" id="UP001482620"/>
    </source>
</evidence>